<sequence>MFTFNHGFRNLTLNIIHKEHTRLRSTNGLCVTKDVHVKEVNQPVEEFHVLEIKERVKLMINEMKIGYLWGTSLLII</sequence>
<organism evidence="1 2">
    <name type="scientific">Meloidogyne enterolobii</name>
    <name type="common">Root-knot nematode worm</name>
    <name type="synonym">Meloidogyne mayaguensis</name>
    <dbReference type="NCBI Taxonomy" id="390850"/>
    <lineage>
        <taxon>Eukaryota</taxon>
        <taxon>Metazoa</taxon>
        <taxon>Ecdysozoa</taxon>
        <taxon>Nematoda</taxon>
        <taxon>Chromadorea</taxon>
        <taxon>Rhabditida</taxon>
        <taxon>Tylenchina</taxon>
        <taxon>Tylenchomorpha</taxon>
        <taxon>Tylenchoidea</taxon>
        <taxon>Meloidogynidae</taxon>
        <taxon>Meloidogyninae</taxon>
        <taxon>Meloidogyne</taxon>
    </lineage>
</organism>
<evidence type="ECO:0000313" key="2">
    <source>
        <dbReference type="Proteomes" id="UP000580250"/>
    </source>
</evidence>
<protein>
    <submittedName>
        <fullName evidence="1">Uncharacterized protein</fullName>
    </submittedName>
</protein>
<evidence type="ECO:0000313" key="1">
    <source>
        <dbReference type="EMBL" id="CAD2199895.1"/>
    </source>
</evidence>
<comment type="caution">
    <text evidence="1">The sequence shown here is derived from an EMBL/GenBank/DDBJ whole genome shotgun (WGS) entry which is preliminary data.</text>
</comment>
<name>A0A6V7XKQ0_MELEN</name>
<gene>
    <name evidence="1" type="ORF">MENT_LOCUS53326</name>
</gene>
<proteinExistence type="predicted"/>
<accession>A0A6V7XKQ0</accession>
<dbReference type="EMBL" id="CAJEWN010001763">
    <property type="protein sequence ID" value="CAD2199895.1"/>
    <property type="molecule type" value="Genomic_DNA"/>
</dbReference>
<reference evidence="1 2" key="1">
    <citation type="submission" date="2020-08" db="EMBL/GenBank/DDBJ databases">
        <authorList>
            <person name="Koutsovoulos G."/>
            <person name="Danchin GJ E."/>
        </authorList>
    </citation>
    <scope>NUCLEOTIDE SEQUENCE [LARGE SCALE GENOMIC DNA]</scope>
</reference>
<dbReference type="Proteomes" id="UP000580250">
    <property type="component" value="Unassembled WGS sequence"/>
</dbReference>
<dbReference type="AlphaFoldDB" id="A0A6V7XKQ0"/>